<gene>
    <name evidence="2" type="ORF">KP509_35G064400</name>
</gene>
<reference evidence="2" key="1">
    <citation type="submission" date="2021-08" db="EMBL/GenBank/DDBJ databases">
        <title>WGS assembly of Ceratopteris richardii.</title>
        <authorList>
            <person name="Marchant D.B."/>
            <person name="Chen G."/>
            <person name="Jenkins J."/>
            <person name="Shu S."/>
            <person name="Leebens-Mack J."/>
            <person name="Grimwood J."/>
            <person name="Schmutz J."/>
            <person name="Soltis P."/>
            <person name="Soltis D."/>
            <person name="Chen Z.-H."/>
        </authorList>
    </citation>
    <scope>NUCLEOTIDE SEQUENCE</scope>
    <source>
        <strain evidence="2">Whitten #5841</strain>
        <tissue evidence="2">Leaf</tissue>
    </source>
</reference>
<comment type="caution">
    <text evidence="2">The sequence shown here is derived from an EMBL/GenBank/DDBJ whole genome shotgun (WGS) entry which is preliminary data.</text>
</comment>
<feature type="signal peptide" evidence="1">
    <location>
        <begin position="1"/>
        <end position="26"/>
    </location>
</feature>
<feature type="chain" id="PRO_5036435676" evidence="1">
    <location>
        <begin position="27"/>
        <end position="284"/>
    </location>
</feature>
<dbReference type="EMBL" id="CM035440">
    <property type="protein sequence ID" value="KAH7283158.1"/>
    <property type="molecule type" value="Genomic_DNA"/>
</dbReference>
<name>A0A8T2QHM9_CERRI</name>
<evidence type="ECO:0000256" key="1">
    <source>
        <dbReference type="SAM" id="SignalP"/>
    </source>
</evidence>
<keyword evidence="1" id="KW-0732">Signal</keyword>
<dbReference type="AlphaFoldDB" id="A0A8T2QHM9"/>
<accession>A0A8T2QHM9</accession>
<proteinExistence type="predicted"/>
<evidence type="ECO:0000313" key="2">
    <source>
        <dbReference type="EMBL" id="KAH7283158.1"/>
    </source>
</evidence>
<keyword evidence="3" id="KW-1185">Reference proteome</keyword>
<evidence type="ECO:0000313" key="3">
    <source>
        <dbReference type="Proteomes" id="UP000825935"/>
    </source>
</evidence>
<protein>
    <submittedName>
        <fullName evidence="2">Uncharacterized protein</fullName>
    </submittedName>
</protein>
<dbReference type="EMBL" id="CM035440">
    <property type="protein sequence ID" value="KAH7283157.1"/>
    <property type="molecule type" value="Genomic_DNA"/>
</dbReference>
<organism evidence="2 3">
    <name type="scientific">Ceratopteris richardii</name>
    <name type="common">Triangle waterfern</name>
    <dbReference type="NCBI Taxonomy" id="49495"/>
    <lineage>
        <taxon>Eukaryota</taxon>
        <taxon>Viridiplantae</taxon>
        <taxon>Streptophyta</taxon>
        <taxon>Embryophyta</taxon>
        <taxon>Tracheophyta</taxon>
        <taxon>Polypodiopsida</taxon>
        <taxon>Polypodiidae</taxon>
        <taxon>Polypodiales</taxon>
        <taxon>Pteridineae</taxon>
        <taxon>Pteridaceae</taxon>
        <taxon>Parkerioideae</taxon>
        <taxon>Ceratopteris</taxon>
    </lineage>
</organism>
<dbReference type="Proteomes" id="UP000825935">
    <property type="component" value="Chromosome 35"/>
</dbReference>
<sequence>MSSTRLQWLPLLCGIFFTCFVGSVLCDMAPASSKENPIIMTECVTRGAAYTSSETNVTTIHSQLNCSSYIQNTTSSMMDSAVKDASTACFSKATISATAASTEDDKNSSTAVDVSYLCSLLSSNGSKSDPLDLSIKCQGDFMGSGSDGDSVDGKGACGIVVSSDKTTMASSKLNQTSECSTSIMSDDESHASNEKGEAVIKTSTSCSVMKTLSGDSKDLCLMTNLTTNCSSISKSYTAGTRIFFKCCTESSTEIVKMDTENENGHNALDEGLLSPFIETDVILL</sequence>